<dbReference type="SUPFAM" id="SSF53474">
    <property type="entry name" value="alpha/beta-Hydrolases"/>
    <property type="match status" value="1"/>
</dbReference>
<organism evidence="3 4">
    <name type="scientific">Tilletiopsis washingtonensis</name>
    <dbReference type="NCBI Taxonomy" id="58919"/>
    <lineage>
        <taxon>Eukaryota</taxon>
        <taxon>Fungi</taxon>
        <taxon>Dikarya</taxon>
        <taxon>Basidiomycota</taxon>
        <taxon>Ustilaginomycotina</taxon>
        <taxon>Exobasidiomycetes</taxon>
        <taxon>Entylomatales</taxon>
        <taxon>Entylomatales incertae sedis</taxon>
        <taxon>Tilletiopsis</taxon>
    </lineage>
</organism>
<feature type="region of interest" description="Disordered" evidence="1">
    <location>
        <begin position="502"/>
        <end position="528"/>
    </location>
</feature>
<protein>
    <recommendedName>
        <fullName evidence="2">YMC020W-like alpha/beta hydrolase domain-containing protein</fullName>
    </recommendedName>
</protein>
<evidence type="ECO:0000313" key="3">
    <source>
        <dbReference type="EMBL" id="PWN98786.1"/>
    </source>
</evidence>
<reference evidence="3 4" key="1">
    <citation type="journal article" date="2018" name="Mol. Biol. Evol.">
        <title>Broad Genomic Sampling Reveals a Smut Pathogenic Ancestry of the Fungal Clade Ustilaginomycotina.</title>
        <authorList>
            <person name="Kijpornyongpan T."/>
            <person name="Mondo S.J."/>
            <person name="Barry K."/>
            <person name="Sandor L."/>
            <person name="Lee J."/>
            <person name="Lipzen A."/>
            <person name="Pangilinan J."/>
            <person name="LaButti K."/>
            <person name="Hainaut M."/>
            <person name="Henrissat B."/>
            <person name="Grigoriev I.V."/>
            <person name="Spatafora J.W."/>
            <person name="Aime M.C."/>
        </authorList>
    </citation>
    <scope>NUCLEOTIDE SEQUENCE [LARGE SCALE GENOMIC DNA]</scope>
    <source>
        <strain evidence="3 4">MCA 4186</strain>
    </source>
</reference>
<dbReference type="PANTHER" id="PTHR47349:SF1">
    <property type="entry name" value="AER328WP"/>
    <property type="match status" value="1"/>
</dbReference>
<dbReference type="InterPro" id="IPR058933">
    <property type="entry name" value="YMC020W-like_ab_hydrolase"/>
</dbReference>
<dbReference type="Pfam" id="PF26147">
    <property type="entry name" value="AB_HYDROLASE_YMC0-YMC35"/>
    <property type="match status" value="1"/>
</dbReference>
<evidence type="ECO:0000256" key="1">
    <source>
        <dbReference type="SAM" id="MobiDB-lite"/>
    </source>
</evidence>
<dbReference type="Gene3D" id="3.40.50.1820">
    <property type="entry name" value="alpha/beta hydrolase"/>
    <property type="match status" value="1"/>
</dbReference>
<feature type="compositionally biased region" description="Low complexity" evidence="1">
    <location>
        <begin position="66"/>
        <end position="86"/>
    </location>
</feature>
<dbReference type="InterPro" id="IPR029058">
    <property type="entry name" value="AB_hydrolase_fold"/>
</dbReference>
<sequence length="528" mass="56733">MGRGASGQGNASGPSSKPGSVRLPPPNLILPSFEDTFSRPPRSHAPLPSGVLGRTLSVVSAWAGGRKAAPTSTSSTASRIRKSSSIMESGPAALLRKEATASENRLPRTWSVMGNRERERTRGCKEGERVVVIGVHGWFSQGPLAKIFGEPTGTSIKLASMMADAVRRQYTAAGLAPPEGERLTVIPLQGDGKVGDRVDRLYAALLAKQEWVEAVKQADVLFVAAHSQGCVVATHLLARLIEQDALLAPRARIALLAVAGIHHGPFGSLRSGISHYYLNAFESPAASQLFEFSSSTSACSQQYAAAQRIVLAAGVKVVYVASVDDQVVPLYSALNASTSHPSILRALYVDSQAFPRVDFLTNLLAFCVAVRNAGLPDHGLLSLLSASVAGSLYAGEGHSKCYEEPATYDLVCRYAYEATSPLREPTTRADEAGPPKGVFESFEAQQRWNPYSLPWALRGILEDAAVRDLYHRDIAKLLRDYSAWAPSTKTLKDVQWRLEPMRSIPVPPEEEEPEAPAPRSSASSVSKL</sequence>
<dbReference type="GeneID" id="37267714"/>
<dbReference type="RefSeq" id="XP_025599065.1">
    <property type="nucleotide sequence ID" value="XM_025740168.1"/>
</dbReference>
<dbReference type="AlphaFoldDB" id="A0A316ZBV1"/>
<accession>A0A316ZBV1</accession>
<dbReference type="EMBL" id="KZ819290">
    <property type="protein sequence ID" value="PWN98786.1"/>
    <property type="molecule type" value="Genomic_DNA"/>
</dbReference>
<name>A0A316ZBV1_9BASI</name>
<feature type="compositionally biased region" description="Low complexity" evidence="1">
    <location>
        <begin position="517"/>
        <end position="528"/>
    </location>
</feature>
<gene>
    <name evidence="3" type="ORF">FA09DRAFT_296479</name>
</gene>
<evidence type="ECO:0000259" key="2">
    <source>
        <dbReference type="Pfam" id="PF26147"/>
    </source>
</evidence>
<dbReference type="PANTHER" id="PTHR47349">
    <property type="entry name" value="CHROMOSOME 8, WHOLE GENOME SHOTGUN SEQUENCE"/>
    <property type="match status" value="1"/>
</dbReference>
<keyword evidence="4" id="KW-1185">Reference proteome</keyword>
<dbReference type="OrthoDB" id="5598028at2759"/>
<evidence type="ECO:0000313" key="4">
    <source>
        <dbReference type="Proteomes" id="UP000245946"/>
    </source>
</evidence>
<proteinExistence type="predicted"/>
<feature type="compositionally biased region" description="Polar residues" evidence="1">
    <location>
        <begin position="8"/>
        <end position="18"/>
    </location>
</feature>
<feature type="domain" description="YMC020W-like alpha/beta hydrolase" evidence="2">
    <location>
        <begin position="121"/>
        <end position="463"/>
    </location>
</feature>
<dbReference type="InterPro" id="IPR058934">
    <property type="entry name" value="YMC020W-like"/>
</dbReference>
<feature type="region of interest" description="Disordered" evidence="1">
    <location>
        <begin position="1"/>
        <end position="29"/>
    </location>
</feature>
<feature type="region of interest" description="Disordered" evidence="1">
    <location>
        <begin position="64"/>
        <end position="89"/>
    </location>
</feature>
<dbReference type="Proteomes" id="UP000245946">
    <property type="component" value="Unassembled WGS sequence"/>
</dbReference>